<accession>G4RJT5</accession>
<dbReference type="Proteomes" id="UP000002654">
    <property type="component" value="Chromosome"/>
</dbReference>
<organism evidence="1 2">
    <name type="scientific">Thermoproteus tenax (strain ATCC 35583 / DSM 2078 / JCM 9277 / NBRC 100435 / Kra 1)</name>
    <dbReference type="NCBI Taxonomy" id="768679"/>
    <lineage>
        <taxon>Archaea</taxon>
        <taxon>Thermoproteota</taxon>
        <taxon>Thermoprotei</taxon>
        <taxon>Thermoproteales</taxon>
        <taxon>Thermoproteaceae</taxon>
        <taxon>Thermoproteus</taxon>
    </lineage>
</organism>
<dbReference type="STRING" id="768679.TTX_1190"/>
<dbReference type="AlphaFoldDB" id="G4RJT5"/>
<gene>
    <name evidence="1" type="ordered locus">TTX_1190</name>
</gene>
<sequence>MLFFFLFNYEKFPLKAKATTIESIAPSGEARSSNPFCYSKVENKNNKISV</sequence>
<keyword evidence="2" id="KW-1185">Reference proteome</keyword>
<dbReference type="KEGG" id="ttn:TTX_1190"/>
<reference evidence="1 2" key="1">
    <citation type="journal article" date="2011" name="PLoS ONE">
        <title>The complete genome sequence of Thermoproteus tenax: a physiologically versatile member of the Crenarchaeota.</title>
        <authorList>
            <person name="Siebers B."/>
            <person name="Zaparty M."/>
            <person name="Raddatz G."/>
            <person name="Tjaden B."/>
            <person name="Albers S.V."/>
            <person name="Bell S.D."/>
            <person name="Blombach F."/>
            <person name="Kletzin A."/>
            <person name="Kyrpides N."/>
            <person name="Lanz C."/>
            <person name="Plagens A."/>
            <person name="Rampp M."/>
            <person name="Rosinus A."/>
            <person name="von Jan M."/>
            <person name="Makarova K.S."/>
            <person name="Klenk H.P."/>
            <person name="Schuster S.C."/>
            <person name="Hensel R."/>
        </authorList>
    </citation>
    <scope>NUCLEOTIDE SEQUENCE [LARGE SCALE GENOMIC DNA]</scope>
    <source>
        <strain evidence="2">ATCC 35583 / DSM 2078 / JCM 9277 / NBRC 100435 / Kra 1</strain>
    </source>
</reference>
<dbReference type="PaxDb" id="768679-TTX_1190"/>
<dbReference type="HOGENOM" id="CLU_3113285_0_0_2"/>
<name>G4RJT5_THETK</name>
<evidence type="ECO:0000313" key="2">
    <source>
        <dbReference type="Proteomes" id="UP000002654"/>
    </source>
</evidence>
<proteinExistence type="predicted"/>
<dbReference type="EMBL" id="FN869859">
    <property type="protein sequence ID" value="CCC81830.1"/>
    <property type="molecule type" value="Genomic_DNA"/>
</dbReference>
<evidence type="ECO:0000313" key="1">
    <source>
        <dbReference type="EMBL" id="CCC81830.1"/>
    </source>
</evidence>
<protein>
    <submittedName>
        <fullName evidence="1">Uncharacterized protein</fullName>
    </submittedName>
</protein>